<evidence type="ECO:0000256" key="2">
    <source>
        <dbReference type="ARBA" id="ARBA00052401"/>
    </source>
</evidence>
<dbReference type="Pfam" id="PF01008">
    <property type="entry name" value="IF-2B"/>
    <property type="match status" value="1"/>
</dbReference>
<sequence>MNNLNEVTHIDNVKLSEDGKKVIIIDQTKLPNVTEYLTLGSDKDIYDAIFELKVRGAPAIGICAGYGIYVLAQTIKAETFDEFYREFVKYKDYLNSSRPTAVNLSWALNRMEEVVTANKNKTIGEILKLLGDECRAIHEEDIKMCGAISEYGLSLIKDGDGILTHCNAGPLATSRYGTALGPLFLGKERGLNFRVFADETRPLLQGARLTSYELEKAGIDVTLICDNMASIVMKNGWIQACFVGCDRIAANGDAANKIGTSGVAILAKHYGIPFYVLGPTSTIDLNCKTGEDIEIELRDPEEIRNKFYKEPMALKEVKCYNPAFDVTDHNLISGIVTEKGICYAPFEKSIKALFV</sequence>
<comment type="pathway">
    <text evidence="3">Amino-acid biosynthesis; L-methionine biosynthesis via salvage pathway; L-methionine from S-methyl-5-thio-alpha-D-ribose 1-phosphate: step 1/6.</text>
</comment>
<dbReference type="PANTHER" id="PTHR43475">
    <property type="entry name" value="METHYLTHIORIBOSE-1-PHOSPHATE ISOMERASE"/>
    <property type="match status" value="1"/>
</dbReference>
<dbReference type="InterPro" id="IPR037171">
    <property type="entry name" value="NagB/RpiA_transferase-like"/>
</dbReference>
<comment type="function">
    <text evidence="3">Catalyzes the interconversion of methylthioribose-1-phosphate (MTR-1-P) into methylthioribulose-1-phosphate (MTRu-1-P).</text>
</comment>
<dbReference type="UniPathway" id="UPA00904">
    <property type="reaction ID" value="UER00874"/>
</dbReference>
<keyword evidence="3" id="KW-0486">Methionine biosynthesis</keyword>
<dbReference type="InterPro" id="IPR042529">
    <property type="entry name" value="IF_2B-like_C"/>
</dbReference>
<dbReference type="NCBIfam" id="TIGR00524">
    <property type="entry name" value="eIF-2B_rel"/>
    <property type="match status" value="1"/>
</dbReference>
<keyword evidence="1 3" id="KW-0413">Isomerase</keyword>
<keyword evidence="3" id="KW-0028">Amino-acid biosynthesis</keyword>
<dbReference type="PANTHER" id="PTHR43475:SF1">
    <property type="entry name" value="METHYLTHIORIBOSE-1-PHOSPHATE ISOMERASE"/>
    <property type="match status" value="1"/>
</dbReference>
<evidence type="ECO:0000313" key="4">
    <source>
        <dbReference type="EMBL" id="QHQ62409.1"/>
    </source>
</evidence>
<dbReference type="Gene3D" id="1.20.120.420">
    <property type="entry name" value="translation initiation factor eif-2b, domain 1"/>
    <property type="match status" value="1"/>
</dbReference>
<dbReference type="FunFam" id="3.40.50.10470:FF:000006">
    <property type="entry name" value="Methylthioribose-1-phosphate isomerase"/>
    <property type="match status" value="1"/>
</dbReference>
<evidence type="ECO:0000313" key="5">
    <source>
        <dbReference type="Proteomes" id="UP000464314"/>
    </source>
</evidence>
<dbReference type="NCBIfam" id="NF004326">
    <property type="entry name" value="PRK05720.1"/>
    <property type="match status" value="1"/>
</dbReference>
<dbReference type="HAMAP" id="MF_01678">
    <property type="entry name" value="Salvage_MtnA"/>
    <property type="match status" value="1"/>
</dbReference>
<dbReference type="InterPro" id="IPR011559">
    <property type="entry name" value="Initiation_fac_2B_a/b/d"/>
</dbReference>
<dbReference type="RefSeq" id="WP_161839233.1">
    <property type="nucleotide sequence ID" value="NZ_CP048000.1"/>
</dbReference>
<feature type="binding site" evidence="3">
    <location>
        <position position="205"/>
    </location>
    <ligand>
        <name>substrate</name>
    </ligand>
</feature>
<feature type="site" description="Transition state stabilizer" evidence="3">
    <location>
        <position position="166"/>
    </location>
</feature>
<comment type="catalytic activity">
    <reaction evidence="2 3">
        <text>5-(methylsulfanyl)-alpha-D-ribose 1-phosphate = 5-(methylsulfanyl)-D-ribulose 1-phosphate</text>
        <dbReference type="Rhea" id="RHEA:19989"/>
        <dbReference type="ChEBI" id="CHEBI:58533"/>
        <dbReference type="ChEBI" id="CHEBI:58548"/>
        <dbReference type="EC" id="5.3.1.23"/>
    </reaction>
</comment>
<feature type="active site" description="Proton donor" evidence="3">
    <location>
        <position position="246"/>
    </location>
</feature>
<evidence type="ECO:0000256" key="3">
    <source>
        <dbReference type="HAMAP-Rule" id="MF_01678"/>
    </source>
</evidence>
<comment type="similarity">
    <text evidence="3">Belongs to the EIF-2B alpha/beta/delta subunits family. MtnA subfamily.</text>
</comment>
<dbReference type="EMBL" id="CP048000">
    <property type="protein sequence ID" value="QHQ62409.1"/>
    <property type="molecule type" value="Genomic_DNA"/>
</dbReference>
<feature type="binding site" evidence="3">
    <location>
        <position position="98"/>
    </location>
    <ligand>
        <name>substrate</name>
    </ligand>
</feature>
<dbReference type="Proteomes" id="UP000464314">
    <property type="component" value="Chromosome"/>
</dbReference>
<dbReference type="EC" id="5.3.1.23" evidence="3"/>
<dbReference type="SUPFAM" id="SSF100950">
    <property type="entry name" value="NagB/RpiA/CoA transferase-like"/>
    <property type="match status" value="1"/>
</dbReference>
<dbReference type="InterPro" id="IPR000649">
    <property type="entry name" value="IF-2B-related"/>
</dbReference>
<name>A0A6P1TQA7_9FIRM</name>
<dbReference type="KEGG" id="anr:Ana3638_17810"/>
<dbReference type="Gene3D" id="3.40.50.10470">
    <property type="entry name" value="Translation initiation factor eif-2b, domain 2"/>
    <property type="match status" value="1"/>
</dbReference>
<gene>
    <name evidence="3 4" type="primary">mtnA</name>
    <name evidence="4" type="ORF">Ana3638_17810</name>
</gene>
<dbReference type="InterPro" id="IPR005251">
    <property type="entry name" value="IF-M1Pi"/>
</dbReference>
<evidence type="ECO:0000256" key="1">
    <source>
        <dbReference type="ARBA" id="ARBA00023235"/>
    </source>
</evidence>
<proteinExistence type="inferred from homology"/>
<dbReference type="GO" id="GO:0019509">
    <property type="term" value="P:L-methionine salvage from methylthioadenosine"/>
    <property type="evidence" value="ECO:0007669"/>
    <property type="project" value="UniProtKB-UniRule"/>
</dbReference>
<dbReference type="FunFam" id="1.20.120.420:FF:000003">
    <property type="entry name" value="Methylthioribose-1-phosphate isomerase"/>
    <property type="match status" value="1"/>
</dbReference>
<accession>A0A6P1TQA7</accession>
<feature type="binding site" evidence="3">
    <location>
        <begin position="256"/>
        <end position="257"/>
    </location>
    <ligand>
        <name>substrate</name>
    </ligand>
</feature>
<keyword evidence="5" id="KW-1185">Reference proteome</keyword>
<dbReference type="GO" id="GO:0046523">
    <property type="term" value="F:S-methyl-5-thioribose-1-phosphate isomerase activity"/>
    <property type="evidence" value="ECO:0007669"/>
    <property type="project" value="UniProtKB-UniRule"/>
</dbReference>
<dbReference type="NCBIfam" id="TIGR00512">
    <property type="entry name" value="salvage_mtnA"/>
    <property type="match status" value="1"/>
</dbReference>
<reference evidence="4 5" key="1">
    <citation type="submission" date="2020-01" db="EMBL/GenBank/DDBJ databases">
        <title>Genome analysis of Anaerocolumna sp. CBA3638.</title>
        <authorList>
            <person name="Kim J."/>
            <person name="Roh S.W."/>
        </authorList>
    </citation>
    <scope>NUCLEOTIDE SEQUENCE [LARGE SCALE GENOMIC DNA]</scope>
    <source>
        <strain evidence="4 5">CBA3638</strain>
    </source>
</reference>
<protein>
    <recommendedName>
        <fullName evidence="3">Methylthioribose-1-phosphate isomerase</fullName>
        <shortName evidence="3">M1Pi</shortName>
        <shortName evidence="3">MTR-1-P isomerase</shortName>
        <ecNumber evidence="3">5.3.1.23</ecNumber>
    </recommendedName>
    <alternativeName>
        <fullName evidence="3">S-methyl-5-thioribose-1-phosphate isomerase</fullName>
    </alternativeName>
</protein>
<organism evidence="4 5">
    <name type="scientific">Anaerocolumna sedimenticola</name>
    <dbReference type="NCBI Taxonomy" id="2696063"/>
    <lineage>
        <taxon>Bacteria</taxon>
        <taxon>Bacillati</taxon>
        <taxon>Bacillota</taxon>
        <taxon>Clostridia</taxon>
        <taxon>Lachnospirales</taxon>
        <taxon>Lachnospiraceae</taxon>
        <taxon>Anaerocolumna</taxon>
    </lineage>
</organism>
<feature type="binding site" evidence="3">
    <location>
        <begin position="55"/>
        <end position="57"/>
    </location>
    <ligand>
        <name>substrate</name>
    </ligand>
</feature>
<dbReference type="InterPro" id="IPR027363">
    <property type="entry name" value="M1Pi_N"/>
</dbReference>
<dbReference type="AlphaFoldDB" id="A0A6P1TQA7"/>